<accession>A0A4Y7T1A8</accession>
<sequence length="74" mass="8075">MSLPLSRIISFKHCSTAQICMHSSGSFSMHNFDAVLTIGAHVPTFGNIDQPQGPCRAPTPLEATQKHPILYPEL</sequence>
<keyword evidence="3" id="KW-1185">Reference proteome</keyword>
<evidence type="ECO:0000313" key="2">
    <source>
        <dbReference type="EMBL" id="TEB37367.1"/>
    </source>
</evidence>
<dbReference type="Proteomes" id="UP000298030">
    <property type="component" value="Unassembled WGS sequence"/>
</dbReference>
<comment type="caution">
    <text evidence="1">The sequence shown here is derived from an EMBL/GenBank/DDBJ whole genome shotgun (WGS) entry which is preliminary data.</text>
</comment>
<proteinExistence type="predicted"/>
<dbReference type="AlphaFoldDB" id="A0A4Y7T1A8"/>
<dbReference type="EMBL" id="QPFP01000004">
    <property type="protein sequence ID" value="TEB37367.1"/>
    <property type="molecule type" value="Genomic_DNA"/>
</dbReference>
<evidence type="ECO:0000313" key="3">
    <source>
        <dbReference type="Proteomes" id="UP000298030"/>
    </source>
</evidence>
<organism evidence="1 3">
    <name type="scientific">Coprinellus micaceus</name>
    <name type="common">Glistening ink-cap mushroom</name>
    <name type="synonym">Coprinus micaceus</name>
    <dbReference type="NCBI Taxonomy" id="71717"/>
    <lineage>
        <taxon>Eukaryota</taxon>
        <taxon>Fungi</taxon>
        <taxon>Dikarya</taxon>
        <taxon>Basidiomycota</taxon>
        <taxon>Agaricomycotina</taxon>
        <taxon>Agaricomycetes</taxon>
        <taxon>Agaricomycetidae</taxon>
        <taxon>Agaricales</taxon>
        <taxon>Agaricineae</taxon>
        <taxon>Psathyrellaceae</taxon>
        <taxon>Coprinellus</taxon>
    </lineage>
</organism>
<protein>
    <submittedName>
        <fullName evidence="1">Uncharacterized protein</fullName>
    </submittedName>
</protein>
<name>A0A4Y7T1A8_COPMI</name>
<evidence type="ECO:0000313" key="1">
    <source>
        <dbReference type="EMBL" id="TEB27422.1"/>
    </source>
</evidence>
<dbReference type="EMBL" id="QPFP01000040">
    <property type="protein sequence ID" value="TEB27422.1"/>
    <property type="molecule type" value="Genomic_DNA"/>
</dbReference>
<reference evidence="1 3" key="1">
    <citation type="journal article" date="2019" name="Nat. Ecol. Evol.">
        <title>Megaphylogeny resolves global patterns of mushroom evolution.</title>
        <authorList>
            <person name="Varga T."/>
            <person name="Krizsan K."/>
            <person name="Foldi C."/>
            <person name="Dima B."/>
            <person name="Sanchez-Garcia M."/>
            <person name="Sanchez-Ramirez S."/>
            <person name="Szollosi G.J."/>
            <person name="Szarkandi J.G."/>
            <person name="Papp V."/>
            <person name="Albert L."/>
            <person name="Andreopoulos W."/>
            <person name="Angelini C."/>
            <person name="Antonin V."/>
            <person name="Barry K.W."/>
            <person name="Bougher N.L."/>
            <person name="Buchanan P."/>
            <person name="Buyck B."/>
            <person name="Bense V."/>
            <person name="Catcheside P."/>
            <person name="Chovatia M."/>
            <person name="Cooper J."/>
            <person name="Damon W."/>
            <person name="Desjardin D."/>
            <person name="Finy P."/>
            <person name="Geml J."/>
            <person name="Haridas S."/>
            <person name="Hughes K."/>
            <person name="Justo A."/>
            <person name="Karasinski D."/>
            <person name="Kautmanova I."/>
            <person name="Kiss B."/>
            <person name="Kocsube S."/>
            <person name="Kotiranta H."/>
            <person name="LaButti K.M."/>
            <person name="Lechner B.E."/>
            <person name="Liimatainen K."/>
            <person name="Lipzen A."/>
            <person name="Lukacs Z."/>
            <person name="Mihaltcheva S."/>
            <person name="Morgado L.N."/>
            <person name="Niskanen T."/>
            <person name="Noordeloos M.E."/>
            <person name="Ohm R.A."/>
            <person name="Ortiz-Santana B."/>
            <person name="Ovrebo C."/>
            <person name="Racz N."/>
            <person name="Riley R."/>
            <person name="Savchenko A."/>
            <person name="Shiryaev A."/>
            <person name="Soop K."/>
            <person name="Spirin V."/>
            <person name="Szebenyi C."/>
            <person name="Tomsovsky M."/>
            <person name="Tulloss R.E."/>
            <person name="Uehling J."/>
            <person name="Grigoriev I.V."/>
            <person name="Vagvolgyi C."/>
            <person name="Papp T."/>
            <person name="Martin F.M."/>
            <person name="Miettinen O."/>
            <person name="Hibbett D.S."/>
            <person name="Nagy L.G."/>
        </authorList>
    </citation>
    <scope>NUCLEOTIDE SEQUENCE [LARGE SCALE GENOMIC DNA]</scope>
    <source>
        <strain evidence="1 3">FP101781</strain>
    </source>
</reference>
<gene>
    <name evidence="2" type="ORF">FA13DRAFT_1726447</name>
    <name evidence="1" type="ORF">FA13DRAFT_1736539</name>
</gene>